<dbReference type="Proteomes" id="UP000273083">
    <property type="component" value="Unassembled WGS sequence"/>
</dbReference>
<dbReference type="Pfam" id="PF13419">
    <property type="entry name" value="HAD_2"/>
    <property type="match status" value="1"/>
</dbReference>
<evidence type="ECO:0000313" key="8">
    <source>
        <dbReference type="Proteomes" id="UP000273083"/>
    </source>
</evidence>
<reference evidence="7 8" key="1">
    <citation type="submission" date="2018-11" db="EMBL/GenBank/DDBJ databases">
        <title>Genomic Encyclopedia of Type Strains, Phase IV (KMG-IV): sequencing the most valuable type-strain genomes for metagenomic binning, comparative biology and taxonomic classification.</title>
        <authorList>
            <person name="Goeker M."/>
        </authorList>
    </citation>
    <scope>NUCLEOTIDE SEQUENCE [LARGE SCALE GENOMIC DNA]</scope>
    <source>
        <strain evidence="7 8">DSM 26537</strain>
    </source>
</reference>
<dbReference type="SFLD" id="SFLDG01129">
    <property type="entry name" value="C1.5:_HAD__Beta-PGM__Phosphata"/>
    <property type="match status" value="1"/>
</dbReference>
<evidence type="ECO:0000256" key="5">
    <source>
        <dbReference type="ARBA" id="ARBA00023277"/>
    </source>
</evidence>
<organism evidence="7 8">
    <name type="scientific">Mobilisporobacter senegalensis</name>
    <dbReference type="NCBI Taxonomy" id="1329262"/>
    <lineage>
        <taxon>Bacteria</taxon>
        <taxon>Bacillati</taxon>
        <taxon>Bacillota</taxon>
        <taxon>Clostridia</taxon>
        <taxon>Lachnospirales</taxon>
        <taxon>Lachnospiraceae</taxon>
        <taxon>Mobilisporobacter</taxon>
    </lineage>
</organism>
<dbReference type="SUPFAM" id="SSF56784">
    <property type="entry name" value="HAD-like"/>
    <property type="match status" value="1"/>
</dbReference>
<comment type="cofactor">
    <cofactor evidence="1">
        <name>Mg(2+)</name>
        <dbReference type="ChEBI" id="CHEBI:18420"/>
    </cofactor>
</comment>
<dbReference type="EMBL" id="RJVG01000005">
    <property type="protein sequence ID" value="ROR28160.1"/>
    <property type="molecule type" value="Genomic_DNA"/>
</dbReference>
<dbReference type="SUPFAM" id="SSF55729">
    <property type="entry name" value="Acyl-CoA N-acyltransferases (Nat)"/>
    <property type="match status" value="1"/>
</dbReference>
<dbReference type="Gene3D" id="3.40.630.30">
    <property type="match status" value="1"/>
</dbReference>
<gene>
    <name evidence="7" type="ORF">EDD66_10598</name>
</gene>
<proteinExistence type="inferred from homology"/>
<dbReference type="PRINTS" id="PR00413">
    <property type="entry name" value="HADHALOGNASE"/>
</dbReference>
<dbReference type="GO" id="GO:0016787">
    <property type="term" value="F:hydrolase activity"/>
    <property type="evidence" value="ECO:0007669"/>
    <property type="project" value="UniProtKB-KW"/>
</dbReference>
<dbReference type="GO" id="GO:0016747">
    <property type="term" value="F:acyltransferase activity, transferring groups other than amino-acyl groups"/>
    <property type="evidence" value="ECO:0007669"/>
    <property type="project" value="InterPro"/>
</dbReference>
<evidence type="ECO:0000259" key="6">
    <source>
        <dbReference type="PROSITE" id="PS51186"/>
    </source>
</evidence>
<dbReference type="InterPro" id="IPR006439">
    <property type="entry name" value="HAD-SF_hydro_IA"/>
</dbReference>
<dbReference type="InterPro" id="IPR036412">
    <property type="entry name" value="HAD-like_sf"/>
</dbReference>
<dbReference type="SFLD" id="SFLDG01135">
    <property type="entry name" value="C1.5.6:_HAD__Beta-PGM__Phospha"/>
    <property type="match status" value="1"/>
</dbReference>
<evidence type="ECO:0000256" key="2">
    <source>
        <dbReference type="ARBA" id="ARBA00006171"/>
    </source>
</evidence>
<dbReference type="Pfam" id="PF13302">
    <property type="entry name" value="Acetyltransf_3"/>
    <property type="match status" value="1"/>
</dbReference>
<comment type="caution">
    <text evidence="7">The sequence shown here is derived from an EMBL/GenBank/DDBJ whole genome shotgun (WGS) entry which is preliminary data.</text>
</comment>
<dbReference type="GO" id="GO:0046872">
    <property type="term" value="F:metal ion binding"/>
    <property type="evidence" value="ECO:0007669"/>
    <property type="project" value="UniProtKB-KW"/>
</dbReference>
<dbReference type="InterPro" id="IPR051600">
    <property type="entry name" value="Beta-PGM-like"/>
</dbReference>
<evidence type="ECO:0000256" key="1">
    <source>
        <dbReference type="ARBA" id="ARBA00001946"/>
    </source>
</evidence>
<dbReference type="PANTHER" id="PTHR46193">
    <property type="entry name" value="6-PHOSPHOGLUCONATE PHOSPHATASE"/>
    <property type="match status" value="1"/>
</dbReference>
<dbReference type="PROSITE" id="PS51186">
    <property type="entry name" value="GNAT"/>
    <property type="match status" value="1"/>
</dbReference>
<evidence type="ECO:0000256" key="3">
    <source>
        <dbReference type="ARBA" id="ARBA00022723"/>
    </source>
</evidence>
<dbReference type="InterPro" id="IPR041492">
    <property type="entry name" value="HAD_2"/>
</dbReference>
<name>A0A3N1XN85_9FIRM</name>
<dbReference type="Gene3D" id="1.10.150.240">
    <property type="entry name" value="Putative phosphatase, domain 2"/>
    <property type="match status" value="1"/>
</dbReference>
<sequence>MLKAVIFDMDGVLVDSEPLHAKSFVIAMKQFGVDITTEYNYGFVGSTALSMCESAIKEFNLSVAPEEILAANAIAIHKLVKEEGYTPIPYTKELIKDLYKHGVKLGIASSSSEKQIEEVTKALGIKKYFDKFVSGANLERSKPAPDVFLKALKELGVKASESIVIEDSMNGVIAANEAGIPCIGFINENSGNQDLSLAHVLIESFKHIDYNFINNELKRANGIPITIASTKRLILRELAVSDIKDLYDIYKNPEVRAFIDDIDDYLEIEIEKHKAYIKNVYAFYGYGLWGVFSKEENKLIGRCGISNREINGQNEIELGYLLDADHWGLGYATECITATLDYAFQTLELPRIVAVIDKLNARSIKVAKRVGMTLEKEIIDRDRACYLYSIHRSN</sequence>
<dbReference type="NCBIfam" id="TIGR01549">
    <property type="entry name" value="HAD-SF-IA-v1"/>
    <property type="match status" value="1"/>
</dbReference>
<dbReference type="InterPro" id="IPR016181">
    <property type="entry name" value="Acyl_CoA_acyltransferase"/>
</dbReference>
<dbReference type="RefSeq" id="WP_123609342.1">
    <property type="nucleotide sequence ID" value="NZ_RJVG01000005.1"/>
</dbReference>
<dbReference type="AlphaFoldDB" id="A0A3N1XN85"/>
<dbReference type="InterPro" id="IPR023198">
    <property type="entry name" value="PGP-like_dom2"/>
</dbReference>
<accession>A0A3N1XN85</accession>
<keyword evidence="4" id="KW-0460">Magnesium</keyword>
<protein>
    <submittedName>
        <fullName evidence="7">HAD superfamily hydrolase (TIGR01509 family)/HAD superfamily hydrolase (TIGR01549 family)</fullName>
    </submittedName>
</protein>
<dbReference type="InterPro" id="IPR023214">
    <property type="entry name" value="HAD_sf"/>
</dbReference>
<keyword evidence="3" id="KW-0479">Metal-binding</keyword>
<keyword evidence="5" id="KW-0119">Carbohydrate metabolism</keyword>
<dbReference type="PANTHER" id="PTHR46193:SF18">
    <property type="entry name" value="HEXITOL PHOSPHATASE B"/>
    <property type="match status" value="1"/>
</dbReference>
<keyword evidence="8" id="KW-1185">Reference proteome</keyword>
<evidence type="ECO:0000256" key="4">
    <source>
        <dbReference type="ARBA" id="ARBA00022842"/>
    </source>
</evidence>
<dbReference type="OrthoDB" id="9798081at2"/>
<dbReference type="Gene3D" id="3.40.50.1000">
    <property type="entry name" value="HAD superfamily/HAD-like"/>
    <property type="match status" value="1"/>
</dbReference>
<evidence type="ECO:0000313" key="7">
    <source>
        <dbReference type="EMBL" id="ROR28160.1"/>
    </source>
</evidence>
<dbReference type="SFLD" id="SFLDS00003">
    <property type="entry name" value="Haloacid_Dehalogenase"/>
    <property type="match status" value="1"/>
</dbReference>
<feature type="domain" description="N-acetyltransferase" evidence="6">
    <location>
        <begin position="233"/>
        <end position="393"/>
    </location>
</feature>
<comment type="similarity">
    <text evidence="2">Belongs to the HAD-like hydrolase superfamily. CbbY/CbbZ/Gph/YieH family.</text>
</comment>
<keyword evidence="7" id="KW-0378">Hydrolase</keyword>
<dbReference type="InterPro" id="IPR000182">
    <property type="entry name" value="GNAT_dom"/>
</dbReference>
<dbReference type="NCBIfam" id="TIGR01509">
    <property type="entry name" value="HAD-SF-IA-v3"/>
    <property type="match status" value="1"/>
</dbReference>